<gene>
    <name evidence="1" type="ORF">CMV_023682</name>
</gene>
<dbReference type="AlphaFoldDB" id="A0A8J4QP27"/>
<comment type="caution">
    <text evidence="1">The sequence shown here is derived from an EMBL/GenBank/DDBJ whole genome shotgun (WGS) entry which is preliminary data.</text>
</comment>
<keyword evidence="2" id="KW-1185">Reference proteome</keyword>
<name>A0A8J4QP27_9ROSI</name>
<evidence type="ECO:0000313" key="2">
    <source>
        <dbReference type="Proteomes" id="UP000737018"/>
    </source>
</evidence>
<protein>
    <submittedName>
        <fullName evidence="1">Uncharacterized protein</fullName>
    </submittedName>
</protein>
<evidence type="ECO:0000313" key="1">
    <source>
        <dbReference type="EMBL" id="KAF3950589.1"/>
    </source>
</evidence>
<reference evidence="1" key="1">
    <citation type="submission" date="2020-03" db="EMBL/GenBank/DDBJ databases">
        <title>Castanea mollissima Vanexum genome sequencing.</title>
        <authorList>
            <person name="Staton M."/>
        </authorList>
    </citation>
    <scope>NUCLEOTIDE SEQUENCE</scope>
    <source>
        <tissue evidence="1">Leaf</tissue>
    </source>
</reference>
<accession>A0A8J4QP27</accession>
<dbReference type="Proteomes" id="UP000737018">
    <property type="component" value="Unassembled WGS sequence"/>
</dbReference>
<dbReference type="OrthoDB" id="1936883at2759"/>
<organism evidence="1 2">
    <name type="scientific">Castanea mollissima</name>
    <name type="common">Chinese chestnut</name>
    <dbReference type="NCBI Taxonomy" id="60419"/>
    <lineage>
        <taxon>Eukaryota</taxon>
        <taxon>Viridiplantae</taxon>
        <taxon>Streptophyta</taxon>
        <taxon>Embryophyta</taxon>
        <taxon>Tracheophyta</taxon>
        <taxon>Spermatophyta</taxon>
        <taxon>Magnoliopsida</taxon>
        <taxon>eudicotyledons</taxon>
        <taxon>Gunneridae</taxon>
        <taxon>Pentapetalae</taxon>
        <taxon>rosids</taxon>
        <taxon>fabids</taxon>
        <taxon>Fagales</taxon>
        <taxon>Fagaceae</taxon>
        <taxon>Castanea</taxon>
    </lineage>
</organism>
<sequence>MLPKLPLNIGYIDATNCTSLETLSLRPESDFLPSFRLLNCDKLIKNQGYGDLFSTMLRHYIINTQVPRFSSYVMIPGSEIPKWFSHQNVGASVNLQGPSDLLDTLRALKEY</sequence>
<proteinExistence type="predicted"/>
<dbReference type="EMBL" id="JRKL02005374">
    <property type="protein sequence ID" value="KAF3950589.1"/>
    <property type="molecule type" value="Genomic_DNA"/>
</dbReference>